<organism evidence="1 2">
    <name type="scientific">Candidatus Woykebacteria bacterium GWB1_45_5</name>
    <dbReference type="NCBI Taxonomy" id="1802592"/>
    <lineage>
        <taxon>Bacteria</taxon>
        <taxon>Candidatus Woykeibacteriota</taxon>
    </lineage>
</organism>
<dbReference type="EMBL" id="MHCO01000052">
    <property type="protein sequence ID" value="OGY22314.1"/>
    <property type="molecule type" value="Genomic_DNA"/>
</dbReference>
<comment type="caution">
    <text evidence="1">The sequence shown here is derived from an EMBL/GenBank/DDBJ whole genome shotgun (WGS) entry which is preliminary data.</text>
</comment>
<sequence>MATEALSAEAEIGRESEIQAALNEIRDRTTNEEKGGILLFDKEKPTPEQRRANEIYDNLMYTVQRIGETAAKEALKGLQSESYEMVLREMKHVARVTRAFADGEIEFSHRSGYEAGRAAKGDNIYAYQAIGILIDNQEYDVRLMIRPRPFEKMAGVGRELSFEEDREQRMRFDIQPHHSPDSAVTIRIDPGDQITFDIIVPRIEEVDLREAGQLRGHHFDSGLEYRHARASFTEVLEAINSRVK</sequence>
<evidence type="ECO:0000313" key="1">
    <source>
        <dbReference type="EMBL" id="OGY22314.1"/>
    </source>
</evidence>
<gene>
    <name evidence="1" type="ORF">A2126_04015</name>
</gene>
<dbReference type="AlphaFoldDB" id="A0A1G1W3Y1"/>
<dbReference type="Proteomes" id="UP000178493">
    <property type="component" value="Unassembled WGS sequence"/>
</dbReference>
<name>A0A1G1W3Y1_9BACT</name>
<protein>
    <submittedName>
        <fullName evidence="1">Uncharacterized protein</fullName>
    </submittedName>
</protein>
<accession>A0A1G1W3Y1</accession>
<reference evidence="1 2" key="1">
    <citation type="journal article" date="2016" name="Nat. Commun.">
        <title>Thousands of microbial genomes shed light on interconnected biogeochemical processes in an aquifer system.</title>
        <authorList>
            <person name="Anantharaman K."/>
            <person name="Brown C.T."/>
            <person name="Hug L.A."/>
            <person name="Sharon I."/>
            <person name="Castelle C.J."/>
            <person name="Probst A.J."/>
            <person name="Thomas B.C."/>
            <person name="Singh A."/>
            <person name="Wilkins M.J."/>
            <person name="Karaoz U."/>
            <person name="Brodie E.L."/>
            <person name="Williams K.H."/>
            <person name="Hubbard S.S."/>
            <person name="Banfield J.F."/>
        </authorList>
    </citation>
    <scope>NUCLEOTIDE SEQUENCE [LARGE SCALE GENOMIC DNA]</scope>
</reference>
<evidence type="ECO:0000313" key="2">
    <source>
        <dbReference type="Proteomes" id="UP000178493"/>
    </source>
</evidence>
<proteinExistence type="predicted"/>